<feature type="region of interest" description="Disordered" evidence="1">
    <location>
        <begin position="1"/>
        <end position="21"/>
    </location>
</feature>
<accession>A0ABR1GCF5</accession>
<gene>
    <name evidence="2" type="primary">CHMP3</name>
    <name evidence="2" type="ORF">SO694_000011349</name>
</gene>
<feature type="compositionally biased region" description="Low complexity" evidence="1">
    <location>
        <begin position="187"/>
        <end position="206"/>
    </location>
</feature>
<dbReference type="EMBL" id="JBBJCI010000035">
    <property type="protein sequence ID" value="KAK7253600.1"/>
    <property type="molecule type" value="Genomic_DNA"/>
</dbReference>
<keyword evidence="3" id="KW-1185">Reference proteome</keyword>
<dbReference type="PANTHER" id="PTHR10476">
    <property type="entry name" value="CHARGED MULTIVESICULAR BODY PROTEIN"/>
    <property type="match status" value="1"/>
</dbReference>
<comment type="caution">
    <text evidence="2">The sequence shown here is derived from an EMBL/GenBank/DDBJ whole genome shotgun (WGS) entry which is preliminary data.</text>
</comment>
<evidence type="ECO:0000313" key="3">
    <source>
        <dbReference type="Proteomes" id="UP001363151"/>
    </source>
</evidence>
<proteinExistence type="predicted"/>
<evidence type="ECO:0000313" key="2">
    <source>
        <dbReference type="EMBL" id="KAK7253600.1"/>
    </source>
</evidence>
<name>A0ABR1GCF5_AURAN</name>
<feature type="region of interest" description="Disordered" evidence="1">
    <location>
        <begin position="181"/>
        <end position="216"/>
    </location>
</feature>
<dbReference type="Pfam" id="PF03357">
    <property type="entry name" value="Snf7"/>
    <property type="match status" value="1"/>
</dbReference>
<organism evidence="2 3">
    <name type="scientific">Aureococcus anophagefferens</name>
    <name type="common">Harmful bloom alga</name>
    <dbReference type="NCBI Taxonomy" id="44056"/>
    <lineage>
        <taxon>Eukaryota</taxon>
        <taxon>Sar</taxon>
        <taxon>Stramenopiles</taxon>
        <taxon>Ochrophyta</taxon>
        <taxon>Pelagophyceae</taxon>
        <taxon>Pelagomonadales</taxon>
        <taxon>Pelagomonadaceae</taxon>
        <taxon>Aureococcus</taxon>
    </lineage>
</organism>
<sequence>MSRFMEKLGLKKKSDPQAEMKKWKRELAKEGRQMEREIRKMEEAENKSKAECQKLAKAGRVDACKIIAKEIVRTRAARERLLVARTQISSVSMQLGTQAAMVRAAGCMKKSGEVMAVMNQLVKLPELQKTMMNMQREMERAGLVDEMIQDSMDMMDGDDIEDDTAVEVDKVVAELTGDLFKGKDADAPLPTSLPADAAPAAPVADAAPEEDEDDLDTMKARLQAL</sequence>
<reference evidence="2 3" key="1">
    <citation type="submission" date="2024-03" db="EMBL/GenBank/DDBJ databases">
        <title>Aureococcus anophagefferens CCMP1851 and Kratosvirus quantuckense: Draft genome of a second virus-susceptible host strain in the model system.</title>
        <authorList>
            <person name="Chase E."/>
            <person name="Truchon A.R."/>
            <person name="Schepens W."/>
            <person name="Wilhelm S.W."/>
        </authorList>
    </citation>
    <scope>NUCLEOTIDE SEQUENCE [LARGE SCALE GENOMIC DNA]</scope>
    <source>
        <strain evidence="2 3">CCMP1851</strain>
    </source>
</reference>
<dbReference type="Proteomes" id="UP001363151">
    <property type="component" value="Unassembled WGS sequence"/>
</dbReference>
<protein>
    <submittedName>
        <fullName evidence="2">Charged multivesicular body protein</fullName>
    </submittedName>
</protein>
<evidence type="ECO:0000256" key="1">
    <source>
        <dbReference type="SAM" id="MobiDB-lite"/>
    </source>
</evidence>
<dbReference type="Gene3D" id="6.10.140.1230">
    <property type="match status" value="1"/>
</dbReference>
<dbReference type="InterPro" id="IPR005024">
    <property type="entry name" value="Snf7_fam"/>
</dbReference>